<feature type="chain" id="PRO_5012464597" evidence="6">
    <location>
        <begin position="20"/>
        <end position="555"/>
    </location>
</feature>
<keyword evidence="2" id="KW-1015">Disulfide bond</keyword>
<dbReference type="GO" id="GO:1901135">
    <property type="term" value="P:carbohydrate derivative metabolic process"/>
    <property type="evidence" value="ECO:0007669"/>
    <property type="project" value="UniProtKB-ARBA"/>
</dbReference>
<gene>
    <name evidence="9" type="ORF">FisN_20Hh160</name>
</gene>
<evidence type="ECO:0000259" key="7">
    <source>
        <dbReference type="PROSITE" id="PS50940"/>
    </source>
</evidence>
<dbReference type="AlphaFoldDB" id="A0A1Z5JJM6"/>
<evidence type="ECO:0000256" key="3">
    <source>
        <dbReference type="ARBA" id="ARBA00023295"/>
    </source>
</evidence>
<reference evidence="9 10" key="1">
    <citation type="journal article" date="2015" name="Plant Cell">
        <title>Oil accumulation by the oleaginous diatom Fistulifera solaris as revealed by the genome and transcriptome.</title>
        <authorList>
            <person name="Tanaka T."/>
            <person name="Maeda Y."/>
            <person name="Veluchamy A."/>
            <person name="Tanaka M."/>
            <person name="Abida H."/>
            <person name="Marechal E."/>
            <person name="Bowler C."/>
            <person name="Muto M."/>
            <person name="Sunaga Y."/>
            <person name="Tanaka M."/>
            <person name="Yoshino T."/>
            <person name="Taniguchi T."/>
            <person name="Fukuda Y."/>
            <person name="Nemoto M."/>
            <person name="Matsumoto M."/>
            <person name="Wong P.S."/>
            <person name="Aburatani S."/>
            <person name="Fujibuchi W."/>
        </authorList>
    </citation>
    <scope>NUCLEOTIDE SEQUENCE [LARGE SCALE GENOMIC DNA]</scope>
    <source>
        <strain evidence="9 10">JPCC DA0580</strain>
    </source>
</reference>
<evidence type="ECO:0000313" key="10">
    <source>
        <dbReference type="Proteomes" id="UP000198406"/>
    </source>
</evidence>
<dbReference type="SUPFAM" id="SSF51445">
    <property type="entry name" value="(Trans)glycosidases"/>
    <property type="match status" value="1"/>
</dbReference>
<comment type="caution">
    <text evidence="9">The sequence shown here is derived from an EMBL/GenBank/DDBJ whole genome shotgun (WGS) entry which is preliminary data.</text>
</comment>
<sequence>MSITRLLNILCVCVSFANALVKEDNRMVAFLGNWQACPTAAQLDQYTHIMLSFAVSYTWSPSKNICSPTCEIATPPICNNAPNPNLINDLHARGKKIVLSFGGAGMGGSWAGDVNDCWEYCFGRETQVVDRLVQIVNELNMDGVDIDYEYFYENNQNGSGFTKGAQAINFLKQVTTGLRSKLPANALVTHAPMDADLVAGSDYLTMLQSVSSSIDFLMPQYYNGITRPARDGFFNAGVGTVKTSAHYQNLVTTLFNGQADRLVLGFCISDCAGTGSNTGAAAAKAVMDQVNTAYSCHGGAFFWVAAHDVNGQWSQTVNTALQVNRGCSASLPSPPTPVAPPVQAPTPVSAPVKPPSPVAVPTPVAAPVKPPSPVAVPTPVATPVKPPSPVAVPTPVAAPVKPPSPVASPTSVACCPSGFTGLVPSSACTGFITCQNGVQIGGEVKCSTGLLFDGSKQVCNWASQVTCISNGCGQVPVASPVKAPVPAPTPVATPVKAPAPTPVATPVKAPAPTPVATPVKAPAPTPVATPVKAPAPTPVATPVKAPVRRWRKWNA</sequence>
<feature type="domain" description="GH18" evidence="8">
    <location>
        <begin position="25"/>
        <end position="324"/>
    </location>
</feature>
<keyword evidence="10" id="KW-1185">Reference proteome</keyword>
<dbReference type="InterPro" id="IPR002557">
    <property type="entry name" value="Chitin-bd_dom"/>
</dbReference>
<dbReference type="Proteomes" id="UP000198406">
    <property type="component" value="Unassembled WGS sequence"/>
</dbReference>
<keyword evidence="3 4" id="KW-0326">Glycosidase</keyword>
<dbReference type="GO" id="GO:0005975">
    <property type="term" value="P:carbohydrate metabolic process"/>
    <property type="evidence" value="ECO:0007669"/>
    <property type="project" value="InterPro"/>
</dbReference>
<evidence type="ECO:0000259" key="8">
    <source>
        <dbReference type="PROSITE" id="PS51910"/>
    </source>
</evidence>
<name>A0A1Z5JJM6_FISSO</name>
<dbReference type="Gene3D" id="2.170.140.10">
    <property type="entry name" value="Chitin binding domain"/>
    <property type="match status" value="1"/>
</dbReference>
<protein>
    <submittedName>
        <fullName evidence="9">Uncharacterized protein</fullName>
    </submittedName>
</protein>
<proteinExistence type="inferred from homology"/>
<comment type="similarity">
    <text evidence="5">Belongs to the glycosyl hydrolase 18 family.</text>
</comment>
<dbReference type="SUPFAM" id="SSF57625">
    <property type="entry name" value="Invertebrate chitin-binding proteins"/>
    <property type="match status" value="1"/>
</dbReference>
<dbReference type="PROSITE" id="PS50940">
    <property type="entry name" value="CHIT_BIND_II"/>
    <property type="match status" value="1"/>
</dbReference>
<keyword evidence="1 4" id="KW-0378">Hydrolase</keyword>
<dbReference type="GO" id="GO:0008061">
    <property type="term" value="F:chitin binding"/>
    <property type="evidence" value="ECO:0007669"/>
    <property type="project" value="InterPro"/>
</dbReference>
<dbReference type="GO" id="GO:0005576">
    <property type="term" value="C:extracellular region"/>
    <property type="evidence" value="ECO:0007669"/>
    <property type="project" value="InterPro"/>
</dbReference>
<evidence type="ECO:0000256" key="1">
    <source>
        <dbReference type="ARBA" id="ARBA00022801"/>
    </source>
</evidence>
<organism evidence="9 10">
    <name type="scientific">Fistulifera solaris</name>
    <name type="common">Oleaginous diatom</name>
    <dbReference type="NCBI Taxonomy" id="1519565"/>
    <lineage>
        <taxon>Eukaryota</taxon>
        <taxon>Sar</taxon>
        <taxon>Stramenopiles</taxon>
        <taxon>Ochrophyta</taxon>
        <taxon>Bacillariophyta</taxon>
        <taxon>Bacillariophyceae</taxon>
        <taxon>Bacillariophycidae</taxon>
        <taxon>Naviculales</taxon>
        <taxon>Naviculaceae</taxon>
        <taxon>Fistulifera</taxon>
    </lineage>
</organism>
<feature type="domain" description="Chitin-binding type-2" evidence="7">
    <location>
        <begin position="411"/>
        <end position="469"/>
    </location>
</feature>
<dbReference type="InterPro" id="IPR001579">
    <property type="entry name" value="Glyco_hydro_18_chit_AS"/>
</dbReference>
<evidence type="ECO:0000256" key="5">
    <source>
        <dbReference type="RuleBase" id="RU004453"/>
    </source>
</evidence>
<keyword evidence="6" id="KW-0732">Signal</keyword>
<evidence type="ECO:0000256" key="6">
    <source>
        <dbReference type="SAM" id="SignalP"/>
    </source>
</evidence>
<evidence type="ECO:0000256" key="4">
    <source>
        <dbReference type="RuleBase" id="RU000489"/>
    </source>
</evidence>
<dbReference type="Gene3D" id="3.20.20.80">
    <property type="entry name" value="Glycosidases"/>
    <property type="match status" value="1"/>
</dbReference>
<dbReference type="GO" id="GO:0004553">
    <property type="term" value="F:hydrolase activity, hydrolyzing O-glycosyl compounds"/>
    <property type="evidence" value="ECO:0007669"/>
    <property type="project" value="InterPro"/>
</dbReference>
<dbReference type="InterPro" id="IPR001223">
    <property type="entry name" value="Glyco_hydro18_cat"/>
</dbReference>
<dbReference type="PROSITE" id="PS01095">
    <property type="entry name" value="GH18_1"/>
    <property type="match status" value="1"/>
</dbReference>
<evidence type="ECO:0000256" key="2">
    <source>
        <dbReference type="ARBA" id="ARBA00023157"/>
    </source>
</evidence>
<dbReference type="InParanoid" id="A0A1Z5JJM6"/>
<dbReference type="InterPro" id="IPR036508">
    <property type="entry name" value="Chitin-bd_dom_sf"/>
</dbReference>
<evidence type="ECO:0000313" key="9">
    <source>
        <dbReference type="EMBL" id="GAX14217.1"/>
    </source>
</evidence>
<dbReference type="PROSITE" id="PS51910">
    <property type="entry name" value="GH18_2"/>
    <property type="match status" value="1"/>
</dbReference>
<dbReference type="Pfam" id="PF00704">
    <property type="entry name" value="Glyco_hydro_18"/>
    <property type="match status" value="1"/>
</dbReference>
<accession>A0A1Z5JJM6</accession>
<dbReference type="InterPro" id="IPR017853">
    <property type="entry name" value="GH"/>
</dbReference>
<dbReference type="Pfam" id="PF01607">
    <property type="entry name" value="CBM_14"/>
    <property type="match status" value="1"/>
</dbReference>
<dbReference type="SMART" id="SM00494">
    <property type="entry name" value="ChtBD2"/>
    <property type="match status" value="1"/>
</dbReference>
<dbReference type="EMBL" id="BDSP01000076">
    <property type="protein sequence ID" value="GAX14217.1"/>
    <property type="molecule type" value="Genomic_DNA"/>
</dbReference>
<dbReference type="OrthoDB" id="43722at2759"/>
<feature type="signal peptide" evidence="6">
    <location>
        <begin position="1"/>
        <end position="19"/>
    </location>
</feature>